<dbReference type="BioCyc" id="RCHA213810:RUM_RS08100-MONOMER"/>
<name>D4LDP9_RUMC1</name>
<feature type="active site" evidence="16">
    <location>
        <position position="176"/>
    </location>
</feature>
<dbReference type="GO" id="GO:0009252">
    <property type="term" value="P:peptidoglycan biosynthetic process"/>
    <property type="evidence" value="ECO:0007669"/>
    <property type="project" value="UniProtKB-UniRule"/>
</dbReference>
<reference evidence="18" key="2">
    <citation type="submission" date="2010-03" db="EMBL/GenBank/DDBJ databases">
        <authorList>
            <person name="Pajon A."/>
        </authorList>
    </citation>
    <scope>NUCLEOTIDE SEQUENCE</scope>
    <source>
        <strain evidence="18">Type strain: 18P13</strain>
    </source>
</reference>
<dbReference type="InterPro" id="IPR036635">
    <property type="entry name" value="MurB_C_sf"/>
</dbReference>
<evidence type="ECO:0000256" key="12">
    <source>
        <dbReference type="ARBA" id="ARBA00023002"/>
    </source>
</evidence>
<evidence type="ECO:0000256" key="10">
    <source>
        <dbReference type="ARBA" id="ARBA00022960"/>
    </source>
</evidence>
<dbReference type="PROSITE" id="PS51387">
    <property type="entry name" value="FAD_PCMH"/>
    <property type="match status" value="1"/>
</dbReference>
<dbReference type="HAMAP" id="MF_00037">
    <property type="entry name" value="MurB"/>
    <property type="match status" value="1"/>
</dbReference>
<dbReference type="EMBL" id="FP929052">
    <property type="protein sequence ID" value="CBL17744.1"/>
    <property type="molecule type" value="Genomic_DNA"/>
</dbReference>
<dbReference type="InterPro" id="IPR016169">
    <property type="entry name" value="FAD-bd_PCMH_sub2"/>
</dbReference>
<evidence type="ECO:0000256" key="8">
    <source>
        <dbReference type="ARBA" id="ARBA00022827"/>
    </source>
</evidence>
<dbReference type="GO" id="GO:0071555">
    <property type="term" value="P:cell wall organization"/>
    <property type="evidence" value="ECO:0007669"/>
    <property type="project" value="UniProtKB-KW"/>
</dbReference>
<evidence type="ECO:0000259" key="17">
    <source>
        <dbReference type="PROSITE" id="PS51387"/>
    </source>
</evidence>
<comment type="similarity">
    <text evidence="16">Belongs to the MurB family.</text>
</comment>
<keyword evidence="12 16" id="KW-0560">Oxidoreductase</keyword>
<evidence type="ECO:0000256" key="2">
    <source>
        <dbReference type="ARBA" id="ARBA00003921"/>
    </source>
</evidence>
<keyword evidence="6 16" id="KW-0132">Cell division</keyword>
<organism evidence="18 19">
    <name type="scientific">Ruminococcus champanellensis (strain DSM 18848 / JCM 17042 / KCTC 15320 / 18P13)</name>
    <dbReference type="NCBI Taxonomy" id="213810"/>
    <lineage>
        <taxon>Bacteria</taxon>
        <taxon>Bacillati</taxon>
        <taxon>Bacillota</taxon>
        <taxon>Clostridia</taxon>
        <taxon>Eubacteriales</taxon>
        <taxon>Oscillospiraceae</taxon>
        <taxon>Ruminococcus</taxon>
    </lineage>
</organism>
<dbReference type="HOGENOM" id="CLU_035304_1_1_9"/>
<dbReference type="STRING" id="213810.RUM_16650"/>
<dbReference type="EC" id="1.3.1.98" evidence="16"/>
<dbReference type="InterPro" id="IPR011601">
    <property type="entry name" value="MurB_C"/>
</dbReference>
<dbReference type="Gene3D" id="3.30.43.10">
    <property type="entry name" value="Uridine Diphospho-n-acetylenolpyruvylglucosamine Reductase, domain 2"/>
    <property type="match status" value="1"/>
</dbReference>
<accession>D4LDP9</accession>
<protein>
    <recommendedName>
        <fullName evidence="16">UDP-N-acetylenolpyruvoylglucosamine reductase</fullName>
        <ecNumber evidence="16">1.3.1.98</ecNumber>
    </recommendedName>
    <alternativeName>
        <fullName evidence="16">UDP-N-acetylmuramate dehydrogenase</fullName>
    </alternativeName>
</protein>
<keyword evidence="5 16" id="KW-0963">Cytoplasm</keyword>
<keyword evidence="14 16" id="KW-0961">Cell wall biogenesis/degradation</keyword>
<dbReference type="InterPro" id="IPR006094">
    <property type="entry name" value="Oxid_FAD_bind_N"/>
</dbReference>
<evidence type="ECO:0000256" key="14">
    <source>
        <dbReference type="ARBA" id="ARBA00023316"/>
    </source>
</evidence>
<dbReference type="Pfam" id="PF02873">
    <property type="entry name" value="MurB_C"/>
    <property type="match status" value="1"/>
</dbReference>
<gene>
    <name evidence="16" type="primary">murB</name>
    <name evidence="18" type="ordered locus">RUM_16650</name>
</gene>
<dbReference type="OrthoDB" id="9804753at2"/>
<dbReference type="KEGG" id="rch:RUM_16650"/>
<evidence type="ECO:0000256" key="11">
    <source>
        <dbReference type="ARBA" id="ARBA00022984"/>
    </source>
</evidence>
<dbReference type="RefSeq" id="WP_015558650.1">
    <property type="nucleotide sequence ID" value="NC_021039.1"/>
</dbReference>
<feature type="domain" description="FAD-binding PCMH-type" evidence="17">
    <location>
        <begin position="32"/>
        <end position="197"/>
    </location>
</feature>
<keyword evidence="10 16" id="KW-0133">Cell shape</keyword>
<dbReference type="Gene3D" id="3.90.78.10">
    <property type="entry name" value="UDP-N-acetylenolpyruvoylglucosamine reductase, C-terminal domain"/>
    <property type="match status" value="1"/>
</dbReference>
<evidence type="ECO:0000256" key="7">
    <source>
        <dbReference type="ARBA" id="ARBA00022630"/>
    </source>
</evidence>
<evidence type="ECO:0000256" key="5">
    <source>
        <dbReference type="ARBA" id="ARBA00022490"/>
    </source>
</evidence>
<reference evidence="18" key="1">
    <citation type="submission" date="2010-03" db="EMBL/GenBank/DDBJ databases">
        <title>The genome sequence of Ruminococcus sp. 18P13.</title>
        <authorList>
            <consortium name="metaHIT consortium -- http://www.metahit.eu/"/>
            <person name="Pajon A."/>
            <person name="Turner K."/>
            <person name="Parkhill J."/>
            <person name="Bernalier A."/>
        </authorList>
    </citation>
    <scope>NUCLEOTIDE SEQUENCE [LARGE SCALE GENOMIC DNA]</scope>
    <source>
        <strain evidence="18">Type strain: 18P13</strain>
    </source>
</reference>
<feature type="active site" evidence="16">
    <location>
        <position position="296"/>
    </location>
</feature>
<evidence type="ECO:0000256" key="3">
    <source>
        <dbReference type="ARBA" id="ARBA00004496"/>
    </source>
</evidence>
<comment type="cofactor">
    <cofactor evidence="1 16">
        <name>FAD</name>
        <dbReference type="ChEBI" id="CHEBI:57692"/>
    </cofactor>
</comment>
<dbReference type="GO" id="GO:0008360">
    <property type="term" value="P:regulation of cell shape"/>
    <property type="evidence" value="ECO:0007669"/>
    <property type="project" value="UniProtKB-KW"/>
</dbReference>
<keyword evidence="7 16" id="KW-0285">Flavoprotein</keyword>
<dbReference type="PANTHER" id="PTHR21071">
    <property type="entry name" value="UDP-N-ACETYLENOLPYRUVOYLGLUCOSAMINE REDUCTASE"/>
    <property type="match status" value="1"/>
</dbReference>
<comment type="function">
    <text evidence="2 16">Cell wall formation.</text>
</comment>
<dbReference type="Gene3D" id="3.30.465.10">
    <property type="match status" value="1"/>
</dbReference>
<keyword evidence="11 16" id="KW-0573">Peptidoglycan synthesis</keyword>
<dbReference type="Proteomes" id="UP000007054">
    <property type="component" value="Chromosome"/>
</dbReference>
<sequence>MTYINQLETLCQQCGCKMETEVSLAEHTTFRVGGPCRALVHVNSARTAQTLVQFLRREGIPFAVLGRGSNVIVPDEGFDGVVLLFGHAFARITRQENQLVCQGGASLRAVCTAALDAGLTGLEFAYGIPGTVGGGLYMNAGAYGGELSHVAVSAEYLDRNGNLVQMDAADMQLSYRHSCFMENGGIITSVTLQLQPGDPEQIRSVMEATMEKRREKQPLEYPSAGSAFKRPQGDYASRLIEVCGLKGLSVGGAEVSRKHSGFIINKGGATCADILALADKVQQVVREQTGFQLELEPIVLK</sequence>
<evidence type="ECO:0000313" key="19">
    <source>
        <dbReference type="Proteomes" id="UP000007054"/>
    </source>
</evidence>
<evidence type="ECO:0000256" key="1">
    <source>
        <dbReference type="ARBA" id="ARBA00001974"/>
    </source>
</evidence>
<dbReference type="SUPFAM" id="SSF56176">
    <property type="entry name" value="FAD-binding/transporter-associated domain-like"/>
    <property type="match status" value="1"/>
</dbReference>
<feature type="active site" description="Proton donor" evidence="16">
    <location>
        <position position="226"/>
    </location>
</feature>
<evidence type="ECO:0000256" key="16">
    <source>
        <dbReference type="HAMAP-Rule" id="MF_00037"/>
    </source>
</evidence>
<evidence type="ECO:0000256" key="9">
    <source>
        <dbReference type="ARBA" id="ARBA00022857"/>
    </source>
</evidence>
<dbReference type="PANTHER" id="PTHR21071:SF4">
    <property type="entry name" value="UDP-N-ACETYLENOLPYRUVOYLGLUCOSAMINE REDUCTASE"/>
    <property type="match status" value="1"/>
</dbReference>
<dbReference type="GO" id="GO:0051301">
    <property type="term" value="P:cell division"/>
    <property type="evidence" value="ECO:0007669"/>
    <property type="project" value="UniProtKB-KW"/>
</dbReference>
<evidence type="ECO:0000256" key="13">
    <source>
        <dbReference type="ARBA" id="ARBA00023306"/>
    </source>
</evidence>
<dbReference type="NCBIfam" id="NF010480">
    <property type="entry name" value="PRK13905.1"/>
    <property type="match status" value="1"/>
</dbReference>
<dbReference type="InterPro" id="IPR016167">
    <property type="entry name" value="FAD-bd_PCMH_sub1"/>
</dbReference>
<evidence type="ECO:0000313" key="18">
    <source>
        <dbReference type="EMBL" id="CBL17744.1"/>
    </source>
</evidence>
<keyword evidence="13 16" id="KW-0131">Cell cycle</keyword>
<comment type="pathway">
    <text evidence="4 16">Cell wall biogenesis; peptidoglycan biosynthesis.</text>
</comment>
<keyword evidence="8 16" id="KW-0274">FAD</keyword>
<dbReference type="NCBIfam" id="TIGR00179">
    <property type="entry name" value="murB"/>
    <property type="match status" value="1"/>
</dbReference>
<dbReference type="InterPro" id="IPR003170">
    <property type="entry name" value="MurB"/>
</dbReference>
<dbReference type="GO" id="GO:0071949">
    <property type="term" value="F:FAD binding"/>
    <property type="evidence" value="ECO:0007669"/>
    <property type="project" value="InterPro"/>
</dbReference>
<proteinExistence type="inferred from homology"/>
<dbReference type="InterPro" id="IPR016166">
    <property type="entry name" value="FAD-bd_PCMH"/>
</dbReference>
<dbReference type="PATRIC" id="fig|213810.4.peg.1565"/>
<dbReference type="InterPro" id="IPR036318">
    <property type="entry name" value="FAD-bd_PCMH-like_sf"/>
</dbReference>
<evidence type="ECO:0000256" key="4">
    <source>
        <dbReference type="ARBA" id="ARBA00004752"/>
    </source>
</evidence>
<keyword evidence="9 16" id="KW-0521">NADP</keyword>
<dbReference type="AlphaFoldDB" id="D4LDP9"/>
<dbReference type="Pfam" id="PF01565">
    <property type="entry name" value="FAD_binding_4"/>
    <property type="match status" value="1"/>
</dbReference>
<comment type="catalytic activity">
    <reaction evidence="15 16">
        <text>UDP-N-acetyl-alpha-D-muramate + NADP(+) = UDP-N-acetyl-3-O-(1-carboxyvinyl)-alpha-D-glucosamine + NADPH + H(+)</text>
        <dbReference type="Rhea" id="RHEA:12248"/>
        <dbReference type="ChEBI" id="CHEBI:15378"/>
        <dbReference type="ChEBI" id="CHEBI:57783"/>
        <dbReference type="ChEBI" id="CHEBI:58349"/>
        <dbReference type="ChEBI" id="CHEBI:68483"/>
        <dbReference type="ChEBI" id="CHEBI:70757"/>
        <dbReference type="EC" id="1.3.1.98"/>
    </reaction>
</comment>
<dbReference type="UniPathway" id="UPA00219"/>
<dbReference type="SUPFAM" id="SSF56194">
    <property type="entry name" value="Uridine diphospho-N-Acetylenolpyruvylglucosamine reductase, MurB, C-terminal domain"/>
    <property type="match status" value="1"/>
</dbReference>
<dbReference type="GO" id="GO:0008762">
    <property type="term" value="F:UDP-N-acetylmuramate dehydrogenase activity"/>
    <property type="evidence" value="ECO:0007669"/>
    <property type="project" value="UniProtKB-UniRule"/>
</dbReference>
<evidence type="ECO:0000256" key="15">
    <source>
        <dbReference type="ARBA" id="ARBA00048914"/>
    </source>
</evidence>
<dbReference type="GO" id="GO:0005829">
    <property type="term" value="C:cytosol"/>
    <property type="evidence" value="ECO:0007669"/>
    <property type="project" value="TreeGrafter"/>
</dbReference>
<keyword evidence="19" id="KW-1185">Reference proteome</keyword>
<evidence type="ECO:0000256" key="6">
    <source>
        <dbReference type="ARBA" id="ARBA00022618"/>
    </source>
</evidence>
<dbReference type="GeneID" id="83156375"/>
<comment type="subcellular location">
    <subcellularLocation>
        <location evidence="3 16">Cytoplasm</location>
    </subcellularLocation>
</comment>